<keyword evidence="3" id="KW-1185">Reference proteome</keyword>
<feature type="non-terminal residue" evidence="2">
    <location>
        <position position="125"/>
    </location>
</feature>
<evidence type="ECO:0000313" key="2">
    <source>
        <dbReference type="EMBL" id="MCI16829.1"/>
    </source>
</evidence>
<accession>A0A392PZ54</accession>
<feature type="compositionally biased region" description="Acidic residues" evidence="1">
    <location>
        <begin position="34"/>
        <end position="48"/>
    </location>
</feature>
<comment type="caution">
    <text evidence="2">The sequence shown here is derived from an EMBL/GenBank/DDBJ whole genome shotgun (WGS) entry which is preliminary data.</text>
</comment>
<reference evidence="2 3" key="1">
    <citation type="journal article" date="2018" name="Front. Plant Sci.">
        <title>Red Clover (Trifolium pratense) and Zigzag Clover (T. medium) - A Picture of Genomic Similarities and Differences.</title>
        <authorList>
            <person name="Dluhosova J."/>
            <person name="Istvanek J."/>
            <person name="Nedelnik J."/>
            <person name="Repkova J."/>
        </authorList>
    </citation>
    <scope>NUCLEOTIDE SEQUENCE [LARGE SCALE GENOMIC DNA]</scope>
    <source>
        <strain evidence="3">cv. 10/8</strain>
        <tissue evidence="2">Leaf</tissue>
    </source>
</reference>
<dbReference type="EMBL" id="LXQA010102649">
    <property type="protein sequence ID" value="MCI16829.1"/>
    <property type="molecule type" value="Genomic_DNA"/>
</dbReference>
<proteinExistence type="predicted"/>
<dbReference type="AlphaFoldDB" id="A0A392PZ54"/>
<protein>
    <submittedName>
        <fullName evidence="2">Uncharacterized protein</fullName>
    </submittedName>
</protein>
<dbReference type="Proteomes" id="UP000265520">
    <property type="component" value="Unassembled WGS sequence"/>
</dbReference>
<name>A0A392PZ54_9FABA</name>
<feature type="region of interest" description="Disordered" evidence="1">
    <location>
        <begin position="1"/>
        <end position="86"/>
    </location>
</feature>
<organism evidence="2 3">
    <name type="scientific">Trifolium medium</name>
    <dbReference type="NCBI Taxonomy" id="97028"/>
    <lineage>
        <taxon>Eukaryota</taxon>
        <taxon>Viridiplantae</taxon>
        <taxon>Streptophyta</taxon>
        <taxon>Embryophyta</taxon>
        <taxon>Tracheophyta</taxon>
        <taxon>Spermatophyta</taxon>
        <taxon>Magnoliopsida</taxon>
        <taxon>eudicotyledons</taxon>
        <taxon>Gunneridae</taxon>
        <taxon>Pentapetalae</taxon>
        <taxon>rosids</taxon>
        <taxon>fabids</taxon>
        <taxon>Fabales</taxon>
        <taxon>Fabaceae</taxon>
        <taxon>Papilionoideae</taxon>
        <taxon>50 kb inversion clade</taxon>
        <taxon>NPAAA clade</taxon>
        <taxon>Hologalegina</taxon>
        <taxon>IRL clade</taxon>
        <taxon>Trifolieae</taxon>
        <taxon>Trifolium</taxon>
    </lineage>
</organism>
<evidence type="ECO:0000313" key="3">
    <source>
        <dbReference type="Proteomes" id="UP000265520"/>
    </source>
</evidence>
<sequence length="125" mass="13485">MEETGPSSPKGKGAMASAEPHAEPVAEPHLDPAPEAEDDGEQLGEADFQEEKANQGGPPHKKLEGPHWSECIFGDEEPDEFPGGSKDKTVLAFHGRKLGQFDLEVPNEEWFISRLAVIGLADLAK</sequence>
<evidence type="ECO:0000256" key="1">
    <source>
        <dbReference type="SAM" id="MobiDB-lite"/>
    </source>
</evidence>
<feature type="compositionally biased region" description="Basic and acidic residues" evidence="1">
    <location>
        <begin position="20"/>
        <end position="32"/>
    </location>
</feature>